<accession>A0A1Y1V581</accession>
<dbReference type="EMBL" id="MCFH01000030">
    <property type="protein sequence ID" value="ORX47591.1"/>
    <property type="molecule type" value="Genomic_DNA"/>
</dbReference>
<keyword evidence="2" id="KW-1185">Reference proteome</keyword>
<name>A0A1Y1V581_9FUNG</name>
<reference evidence="1 2" key="1">
    <citation type="submission" date="2016-08" db="EMBL/GenBank/DDBJ databases">
        <title>Genomes of anaerobic fungi encode conserved fungal cellulosomes for biomass hydrolysis.</title>
        <authorList>
            <consortium name="DOE Joint Genome Institute"/>
            <person name="Haitjema C.H."/>
            <person name="Gilmore S.P."/>
            <person name="Henske J.K."/>
            <person name="Solomon K.V."/>
            <person name="De Groot R."/>
            <person name="Kuo A."/>
            <person name="Mondo S.J."/>
            <person name="Salamov A.A."/>
            <person name="Labutti K."/>
            <person name="Zhao Z."/>
            <person name="Chiniquy J."/>
            <person name="Barry K."/>
            <person name="Brewer H.M."/>
            <person name="Purvine S.O."/>
            <person name="Wright A.T."/>
            <person name="Boxma B."/>
            <person name="Van Alen T."/>
            <person name="Hackstein J.H."/>
            <person name="Baker S.E."/>
            <person name="Grigoriev I.V."/>
            <person name="O'Malley M.A."/>
        </authorList>
    </citation>
    <scope>NUCLEOTIDE SEQUENCE [LARGE SCALE GENOMIC DNA]</scope>
    <source>
        <strain evidence="2">finn</strain>
    </source>
</reference>
<evidence type="ECO:0000313" key="1">
    <source>
        <dbReference type="EMBL" id="ORX47591.1"/>
    </source>
</evidence>
<evidence type="ECO:0000313" key="2">
    <source>
        <dbReference type="Proteomes" id="UP000193719"/>
    </source>
</evidence>
<gene>
    <name evidence="1" type="ORF">BCR36DRAFT_584686</name>
</gene>
<comment type="caution">
    <text evidence="1">The sequence shown here is derived from an EMBL/GenBank/DDBJ whole genome shotgun (WGS) entry which is preliminary data.</text>
</comment>
<dbReference type="OrthoDB" id="2140893at2759"/>
<dbReference type="Proteomes" id="UP000193719">
    <property type="component" value="Unassembled WGS sequence"/>
</dbReference>
<sequence length="132" mass="14272">MATVILGGAILGSELVAAVVEVGVVVSAGVMLLKGGQYVSAKVGEKVKEIEASVSKRNNYEKCCCDYLGPSGKPCVHVILKKSRKEAEEAALHYKNADGVMYHPHNTKDKFPHFHPTKNGKKIPGVHFQFPI</sequence>
<proteinExistence type="predicted"/>
<reference evidence="1 2" key="2">
    <citation type="submission" date="2016-08" db="EMBL/GenBank/DDBJ databases">
        <title>Pervasive Adenine N6-methylation of Active Genes in Fungi.</title>
        <authorList>
            <consortium name="DOE Joint Genome Institute"/>
            <person name="Mondo S.J."/>
            <person name="Dannebaum R.O."/>
            <person name="Kuo R.C."/>
            <person name="Labutti K."/>
            <person name="Haridas S."/>
            <person name="Kuo A."/>
            <person name="Salamov A."/>
            <person name="Ahrendt S.R."/>
            <person name="Lipzen A."/>
            <person name="Sullivan W."/>
            <person name="Andreopoulos W.B."/>
            <person name="Clum A."/>
            <person name="Lindquist E."/>
            <person name="Daum C."/>
            <person name="Ramamoorthy G.K."/>
            <person name="Gryganskyi A."/>
            <person name="Culley D."/>
            <person name="Magnuson J.K."/>
            <person name="James T.Y."/>
            <person name="O'Malley M.A."/>
            <person name="Stajich J.E."/>
            <person name="Spatafora J.W."/>
            <person name="Visel A."/>
            <person name="Grigoriev I.V."/>
        </authorList>
    </citation>
    <scope>NUCLEOTIDE SEQUENCE [LARGE SCALE GENOMIC DNA]</scope>
    <source>
        <strain evidence="2">finn</strain>
    </source>
</reference>
<protein>
    <submittedName>
        <fullName evidence="1">Uncharacterized protein</fullName>
    </submittedName>
</protein>
<dbReference type="AlphaFoldDB" id="A0A1Y1V581"/>
<organism evidence="1 2">
    <name type="scientific">Piromyces finnis</name>
    <dbReference type="NCBI Taxonomy" id="1754191"/>
    <lineage>
        <taxon>Eukaryota</taxon>
        <taxon>Fungi</taxon>
        <taxon>Fungi incertae sedis</taxon>
        <taxon>Chytridiomycota</taxon>
        <taxon>Chytridiomycota incertae sedis</taxon>
        <taxon>Neocallimastigomycetes</taxon>
        <taxon>Neocallimastigales</taxon>
        <taxon>Neocallimastigaceae</taxon>
        <taxon>Piromyces</taxon>
    </lineage>
</organism>